<dbReference type="Gene3D" id="2.60.120.40">
    <property type="match status" value="2"/>
</dbReference>
<name>A0A4W5RRP0_9TELE</name>
<dbReference type="Ensembl" id="ENSHHUT00000094429.1">
    <property type="protein sequence ID" value="ENSHHUP00000091607.1"/>
    <property type="gene ID" value="ENSHHUG00000052831.1"/>
</dbReference>
<dbReference type="Proteomes" id="UP000314982">
    <property type="component" value="Unassembled WGS sequence"/>
</dbReference>
<evidence type="ECO:0000313" key="7">
    <source>
        <dbReference type="Proteomes" id="UP000314982"/>
    </source>
</evidence>
<dbReference type="GO" id="GO:0005576">
    <property type="term" value="C:extracellular region"/>
    <property type="evidence" value="ECO:0007669"/>
    <property type="project" value="UniProtKB-SubCell"/>
</dbReference>
<protein>
    <recommendedName>
        <fullName evidence="5">C1q domain-containing protein</fullName>
    </recommendedName>
</protein>
<keyword evidence="7" id="KW-1185">Reference proteome</keyword>
<evidence type="ECO:0000256" key="4">
    <source>
        <dbReference type="SAM" id="Coils"/>
    </source>
</evidence>
<evidence type="ECO:0000256" key="3">
    <source>
        <dbReference type="ARBA" id="ARBA00022729"/>
    </source>
</evidence>
<evidence type="ECO:0000256" key="2">
    <source>
        <dbReference type="ARBA" id="ARBA00022525"/>
    </source>
</evidence>
<sequence>METMETRLSTSRVQEEELRTRLRNTENQVDELRKMNQERPRVAFSAALTEDGSGSNKGPFNTETTLVYGKVITNIGNAYNPTTDRRMVAFSAALGIKAGNVGPFNTETTLVYEKLFTNVGDHYKPTTGIFTAPVRGLYHFTFYCHAFGANPGERIAATADHTSGDLADYGSNGLVLMLEVGAQVYMPLDTNSRLYDDDNGHNFS</sequence>
<reference evidence="6" key="2">
    <citation type="submission" date="2025-08" db="UniProtKB">
        <authorList>
            <consortium name="Ensembl"/>
        </authorList>
    </citation>
    <scope>IDENTIFICATION</scope>
</reference>
<dbReference type="PRINTS" id="PR00007">
    <property type="entry name" value="COMPLEMNTC1Q"/>
</dbReference>
<proteinExistence type="predicted"/>
<feature type="coiled-coil region" evidence="4">
    <location>
        <begin position="8"/>
        <end position="35"/>
    </location>
</feature>
<dbReference type="PANTHER" id="PTHR22923:SF102">
    <property type="entry name" value="CEREBELLIN 13-RELATED"/>
    <property type="match status" value="1"/>
</dbReference>
<dbReference type="SUPFAM" id="SSF49842">
    <property type="entry name" value="TNF-like"/>
    <property type="match status" value="2"/>
</dbReference>
<dbReference type="AlphaFoldDB" id="A0A4W5RRP0"/>
<dbReference type="InterPro" id="IPR050822">
    <property type="entry name" value="Cerebellin_Synaptic_Org"/>
</dbReference>
<evidence type="ECO:0000259" key="5">
    <source>
        <dbReference type="PROSITE" id="PS50871"/>
    </source>
</evidence>
<dbReference type="STRING" id="62062.ENSHHUP00000091607"/>
<keyword evidence="3" id="KW-0732">Signal</keyword>
<evidence type="ECO:0000256" key="1">
    <source>
        <dbReference type="ARBA" id="ARBA00004613"/>
    </source>
</evidence>
<dbReference type="PROSITE" id="PS50871">
    <property type="entry name" value="C1Q"/>
    <property type="match status" value="1"/>
</dbReference>
<reference evidence="6" key="3">
    <citation type="submission" date="2025-09" db="UniProtKB">
        <authorList>
            <consortium name="Ensembl"/>
        </authorList>
    </citation>
    <scope>IDENTIFICATION</scope>
</reference>
<dbReference type="PANTHER" id="PTHR22923">
    <property type="entry name" value="CEREBELLIN-RELATED"/>
    <property type="match status" value="1"/>
</dbReference>
<dbReference type="Pfam" id="PF00386">
    <property type="entry name" value="C1q"/>
    <property type="match status" value="1"/>
</dbReference>
<keyword evidence="2" id="KW-0964">Secreted</keyword>
<dbReference type="InterPro" id="IPR001073">
    <property type="entry name" value="C1q_dom"/>
</dbReference>
<comment type="subcellular location">
    <subcellularLocation>
        <location evidence="1">Secreted</location>
    </subcellularLocation>
</comment>
<dbReference type="SMART" id="SM00110">
    <property type="entry name" value="C1Q"/>
    <property type="match status" value="1"/>
</dbReference>
<dbReference type="InterPro" id="IPR008983">
    <property type="entry name" value="Tumour_necrosis_fac-like_dom"/>
</dbReference>
<reference evidence="7" key="1">
    <citation type="submission" date="2018-06" db="EMBL/GenBank/DDBJ databases">
        <title>Genome assembly of Danube salmon.</title>
        <authorList>
            <person name="Macqueen D.J."/>
            <person name="Gundappa M.K."/>
        </authorList>
    </citation>
    <scope>NUCLEOTIDE SEQUENCE [LARGE SCALE GENOMIC DNA]</scope>
</reference>
<organism evidence="6 7">
    <name type="scientific">Hucho hucho</name>
    <name type="common">huchen</name>
    <dbReference type="NCBI Taxonomy" id="62062"/>
    <lineage>
        <taxon>Eukaryota</taxon>
        <taxon>Metazoa</taxon>
        <taxon>Chordata</taxon>
        <taxon>Craniata</taxon>
        <taxon>Vertebrata</taxon>
        <taxon>Euteleostomi</taxon>
        <taxon>Actinopterygii</taxon>
        <taxon>Neopterygii</taxon>
        <taxon>Teleostei</taxon>
        <taxon>Protacanthopterygii</taxon>
        <taxon>Salmoniformes</taxon>
        <taxon>Salmonidae</taxon>
        <taxon>Salmoninae</taxon>
        <taxon>Hucho</taxon>
    </lineage>
</organism>
<evidence type="ECO:0000313" key="6">
    <source>
        <dbReference type="Ensembl" id="ENSHHUP00000091607.1"/>
    </source>
</evidence>
<dbReference type="GeneTree" id="ENSGT00940000163520"/>
<feature type="domain" description="C1q" evidence="5">
    <location>
        <begin position="83"/>
        <end position="204"/>
    </location>
</feature>
<accession>A0A4W5RRP0</accession>
<keyword evidence="4" id="KW-0175">Coiled coil</keyword>